<dbReference type="AlphaFoldDB" id="A0A7X2PAN1"/>
<evidence type="ECO:0000313" key="3">
    <source>
        <dbReference type="Proteomes" id="UP000460549"/>
    </source>
</evidence>
<proteinExistence type="predicted"/>
<gene>
    <name evidence="2" type="ORF">FYJ80_01115</name>
</gene>
<keyword evidence="3" id="KW-1185">Reference proteome</keyword>
<organism evidence="2 3">
    <name type="scientific">Bullifex porci</name>
    <dbReference type="NCBI Taxonomy" id="2606638"/>
    <lineage>
        <taxon>Bacteria</taxon>
        <taxon>Pseudomonadati</taxon>
        <taxon>Spirochaetota</taxon>
        <taxon>Spirochaetia</taxon>
        <taxon>Spirochaetales</taxon>
        <taxon>Spirochaetaceae</taxon>
        <taxon>Bullifex</taxon>
    </lineage>
</organism>
<dbReference type="RefSeq" id="WP_154424282.1">
    <property type="nucleotide sequence ID" value="NZ_VUNN01000001.1"/>
</dbReference>
<dbReference type="Proteomes" id="UP000460549">
    <property type="component" value="Unassembled WGS sequence"/>
</dbReference>
<dbReference type="InterPro" id="IPR029063">
    <property type="entry name" value="SAM-dependent_MTases_sf"/>
</dbReference>
<reference evidence="2 3" key="1">
    <citation type="submission" date="2019-08" db="EMBL/GenBank/DDBJ databases">
        <title>In-depth cultivation of the pig gut microbiome towards novel bacterial diversity and tailored functional studies.</title>
        <authorList>
            <person name="Wylensek D."/>
            <person name="Hitch T.C.A."/>
            <person name="Clavel T."/>
        </authorList>
    </citation>
    <scope>NUCLEOTIDE SEQUENCE [LARGE SCALE GENOMIC DNA]</scope>
    <source>
        <strain evidence="2 3">NM-380-WT-3C1</strain>
    </source>
</reference>
<sequence length="257" mass="29004">MQNNEELNKSAWNSEVIKHNYWTKAVSQEQIERAKNKDLTLPFLITKPMKQEWINELGNKLLLAAAGGGQQAPLLSAYGKDVTLIDISDLQLKQDEYVKQRDKLSFKIIQGSISDPLPFEANSFDGVINPVSINFIKSPLPFYKEVHRVLKIGGAFITAFANPALYMFDINKLERGKMKIKYTLPFDADISLSEKQREKLIKTSGTFEYSHTLNTLIGSLIDLGFAITGFDTSPSDFEPIDSYLNECYLAIRAIKQS</sequence>
<comment type="caution">
    <text evidence="2">The sequence shown here is derived from an EMBL/GenBank/DDBJ whole genome shotgun (WGS) entry which is preliminary data.</text>
</comment>
<keyword evidence="2" id="KW-0808">Transferase</keyword>
<dbReference type="GO" id="GO:0008757">
    <property type="term" value="F:S-adenosylmethionine-dependent methyltransferase activity"/>
    <property type="evidence" value="ECO:0007669"/>
    <property type="project" value="InterPro"/>
</dbReference>
<protein>
    <submittedName>
        <fullName evidence="2">Class I SAM-dependent methyltransferase</fullName>
    </submittedName>
</protein>
<feature type="domain" description="Methyltransferase type 11" evidence="1">
    <location>
        <begin position="64"/>
        <end position="157"/>
    </location>
</feature>
<dbReference type="SUPFAM" id="SSF53335">
    <property type="entry name" value="S-adenosyl-L-methionine-dependent methyltransferases"/>
    <property type="match status" value="1"/>
</dbReference>
<name>A0A7X2PAN1_9SPIO</name>
<dbReference type="EMBL" id="VUNN01000001">
    <property type="protein sequence ID" value="MSU05386.1"/>
    <property type="molecule type" value="Genomic_DNA"/>
</dbReference>
<dbReference type="Gene3D" id="3.40.50.150">
    <property type="entry name" value="Vaccinia Virus protein VP39"/>
    <property type="match status" value="1"/>
</dbReference>
<keyword evidence="2" id="KW-0489">Methyltransferase</keyword>
<dbReference type="CDD" id="cd02440">
    <property type="entry name" value="AdoMet_MTases"/>
    <property type="match status" value="1"/>
</dbReference>
<evidence type="ECO:0000313" key="2">
    <source>
        <dbReference type="EMBL" id="MSU05386.1"/>
    </source>
</evidence>
<evidence type="ECO:0000259" key="1">
    <source>
        <dbReference type="Pfam" id="PF08241"/>
    </source>
</evidence>
<accession>A0A7X2PAN1</accession>
<dbReference type="InterPro" id="IPR013216">
    <property type="entry name" value="Methyltransf_11"/>
</dbReference>
<dbReference type="Pfam" id="PF08241">
    <property type="entry name" value="Methyltransf_11"/>
    <property type="match status" value="1"/>
</dbReference>
<dbReference type="GO" id="GO:0032259">
    <property type="term" value="P:methylation"/>
    <property type="evidence" value="ECO:0007669"/>
    <property type="project" value="UniProtKB-KW"/>
</dbReference>